<protein>
    <recommendedName>
        <fullName evidence="4">Fimbrial assembly family protein</fullName>
    </recommendedName>
</protein>
<keyword evidence="1" id="KW-1133">Transmembrane helix</keyword>
<keyword evidence="1" id="KW-0812">Transmembrane</keyword>
<dbReference type="EMBL" id="LBSF01000036">
    <property type="protein sequence ID" value="KKQ11215.1"/>
    <property type="molecule type" value="Genomic_DNA"/>
</dbReference>
<reference evidence="2 3" key="1">
    <citation type="journal article" date="2015" name="Nature">
        <title>rRNA introns, odd ribosomes, and small enigmatic genomes across a large radiation of phyla.</title>
        <authorList>
            <person name="Brown C.T."/>
            <person name="Hug L.A."/>
            <person name="Thomas B.C."/>
            <person name="Sharon I."/>
            <person name="Castelle C.J."/>
            <person name="Singh A."/>
            <person name="Wilkins M.J."/>
            <person name="Williams K.H."/>
            <person name="Banfield J.F."/>
        </authorList>
    </citation>
    <scope>NUCLEOTIDE SEQUENCE [LARGE SCALE GENOMIC DNA]</scope>
</reference>
<accession>A0A0G0FCI0</accession>
<organism evidence="2 3">
    <name type="scientific">candidate division WS6 bacterium GW2011_GWC2_36_7</name>
    <dbReference type="NCBI Taxonomy" id="1619091"/>
    <lineage>
        <taxon>Bacteria</taxon>
        <taxon>Candidatus Dojkabacteria</taxon>
    </lineage>
</organism>
<feature type="transmembrane region" description="Helical" evidence="1">
    <location>
        <begin position="37"/>
        <end position="56"/>
    </location>
</feature>
<dbReference type="AlphaFoldDB" id="A0A0G0FCI0"/>
<sequence length="183" mass="20832">MFKFGKQPQSIDFLQPSYSPTDIWSTAYIWLTNVGKYLLIGVEVLVLGVFFSRFILDRQDNDLKEEVNAKVTLLSNESWQKNAAVYENYQYLLSDIKLVKNRQVINSVKVSELISGIPSSLHLTSFGYSVNRISLRLTSNSLNSIKDYEASLKNNPNYSNVAFSIDKNKDEINVSVTFVILTE</sequence>
<evidence type="ECO:0008006" key="4">
    <source>
        <dbReference type="Google" id="ProtNLM"/>
    </source>
</evidence>
<keyword evidence="1" id="KW-0472">Membrane</keyword>
<evidence type="ECO:0000256" key="1">
    <source>
        <dbReference type="SAM" id="Phobius"/>
    </source>
</evidence>
<name>A0A0G0FCI0_9BACT</name>
<evidence type="ECO:0000313" key="3">
    <source>
        <dbReference type="Proteomes" id="UP000034075"/>
    </source>
</evidence>
<comment type="caution">
    <text evidence="2">The sequence shown here is derived from an EMBL/GenBank/DDBJ whole genome shotgun (WGS) entry which is preliminary data.</text>
</comment>
<evidence type="ECO:0000313" key="2">
    <source>
        <dbReference type="EMBL" id="KKQ11215.1"/>
    </source>
</evidence>
<gene>
    <name evidence="2" type="ORF">US24_C0036G0002</name>
</gene>
<dbReference type="Proteomes" id="UP000034075">
    <property type="component" value="Unassembled WGS sequence"/>
</dbReference>
<proteinExistence type="predicted"/>